<accession>A0A068NW36</accession>
<dbReference type="Proteomes" id="UP000027982">
    <property type="component" value="Chromosome"/>
</dbReference>
<dbReference type="KEGG" id="fgi:OP10G_2456"/>
<proteinExistence type="predicted"/>
<dbReference type="HOGENOM" id="CLU_505036_0_0_0"/>
<protein>
    <submittedName>
        <fullName evidence="1">Uncharacterized protein</fullName>
    </submittedName>
</protein>
<gene>
    <name evidence="1" type="ORF">OP10G_2456</name>
</gene>
<dbReference type="STRING" id="661478.OP10G_2456"/>
<organism evidence="1 2">
    <name type="scientific">Fimbriimonas ginsengisoli Gsoil 348</name>
    <dbReference type="NCBI Taxonomy" id="661478"/>
    <lineage>
        <taxon>Bacteria</taxon>
        <taxon>Bacillati</taxon>
        <taxon>Armatimonadota</taxon>
        <taxon>Fimbriimonadia</taxon>
        <taxon>Fimbriimonadales</taxon>
        <taxon>Fimbriimonadaceae</taxon>
        <taxon>Fimbriimonas</taxon>
    </lineage>
</organism>
<name>A0A068NW36_FIMGI</name>
<sequence>MLKRRPLYFTSDFLIELDREVKQSGGYAPGQARMKRALNVLLGSVVKADNYGIFFGESVVRYIYGWSEKSKRPSAKKLATELQEKLGFQFSVVPSRLADPEKGIPGRATELVIVSRPEWLEKIEYEDLKSQDDLFDYATGQRLDRDALRSDLLKAARERTNPNARDEIQRQIELLNRQPLEEFLPLLRGMPEAVKAVAAIKNPEGRRAAVIRLRGTRSYPQPFYFAAHNSDRAYAIGENLLYLHEPVRRCLVDAHPELAEYDIPKAQLRIAATALDLQLLREALETSVDFWEDTFTSKLGGDGYDAKRLAKSSSYGPLYGSSMTQTRFRLIYGEDAARKRKRGEPLRRQIDPAAADAVLKSEVLQELFQASKEAIDSLRSGGHIMNGWDEPVGIDLSQGRHAAQARSRLAAAFQSYEVRALLAAGQFAKLWLHDGLWCGPEHRELVEELVEDECKRMNLPEIRGGGASALVALPEPEGLNSAPVPGPLFRPPHFGVSDKCGGLNRSVESDEGAAPSQIERFEHLWAELWGAQHGEPVCA</sequence>
<dbReference type="AlphaFoldDB" id="A0A068NW36"/>
<reference evidence="1 2" key="1">
    <citation type="journal article" date="2014" name="PLoS ONE">
        <title>The first complete genome sequence of the class fimbriimonadia in the phylum armatimonadetes.</title>
        <authorList>
            <person name="Hu Z.Y."/>
            <person name="Wang Y.Z."/>
            <person name="Im W.T."/>
            <person name="Wang S.Y."/>
            <person name="Zhao G.P."/>
            <person name="Zheng H.J."/>
            <person name="Quan Z.X."/>
        </authorList>
    </citation>
    <scope>NUCLEOTIDE SEQUENCE [LARGE SCALE GENOMIC DNA]</scope>
    <source>
        <strain evidence="1">Gsoil 348</strain>
    </source>
</reference>
<dbReference type="EMBL" id="CP007139">
    <property type="protein sequence ID" value="AIE85824.1"/>
    <property type="molecule type" value="Genomic_DNA"/>
</dbReference>
<evidence type="ECO:0000313" key="2">
    <source>
        <dbReference type="Proteomes" id="UP000027982"/>
    </source>
</evidence>
<keyword evidence="2" id="KW-1185">Reference proteome</keyword>
<evidence type="ECO:0000313" key="1">
    <source>
        <dbReference type="EMBL" id="AIE85824.1"/>
    </source>
</evidence>